<feature type="transmembrane region" description="Helical" evidence="6">
    <location>
        <begin position="20"/>
        <end position="41"/>
    </location>
</feature>
<keyword evidence="4 6" id="KW-1133">Transmembrane helix</keyword>
<dbReference type="EMBL" id="CP001631">
    <property type="protein sequence ID" value="ACU54050.1"/>
    <property type="molecule type" value="Genomic_DNA"/>
</dbReference>
<feature type="transmembrane region" description="Helical" evidence="6">
    <location>
        <begin position="61"/>
        <end position="80"/>
    </location>
</feature>
<dbReference type="HOGENOM" id="CLU_1575097_0_0_11"/>
<dbReference type="eggNOG" id="ENOG50339PQ">
    <property type="taxonomic scope" value="Bacteria"/>
</dbReference>
<proteinExistence type="predicted"/>
<evidence type="ECO:0000256" key="1">
    <source>
        <dbReference type="ARBA" id="ARBA00004651"/>
    </source>
</evidence>
<evidence type="ECO:0000256" key="2">
    <source>
        <dbReference type="ARBA" id="ARBA00022475"/>
    </source>
</evidence>
<dbReference type="OrthoDB" id="5186739at2"/>
<keyword evidence="5 6" id="KW-0472">Membrane</keyword>
<evidence type="ECO:0000256" key="4">
    <source>
        <dbReference type="ARBA" id="ARBA00022989"/>
    </source>
</evidence>
<organism evidence="7 8">
    <name type="scientific">Acidimicrobium ferrooxidans (strain DSM 10331 / JCM 15462 / NBRC 103882 / ICP)</name>
    <dbReference type="NCBI Taxonomy" id="525909"/>
    <lineage>
        <taxon>Bacteria</taxon>
        <taxon>Bacillati</taxon>
        <taxon>Actinomycetota</taxon>
        <taxon>Acidimicrobiia</taxon>
        <taxon>Acidimicrobiales</taxon>
        <taxon>Acidimicrobiaceae</taxon>
        <taxon>Acidimicrobium</taxon>
    </lineage>
</organism>
<evidence type="ECO:0000256" key="3">
    <source>
        <dbReference type="ARBA" id="ARBA00022692"/>
    </source>
</evidence>
<feature type="transmembrane region" description="Helical" evidence="6">
    <location>
        <begin position="128"/>
        <end position="145"/>
    </location>
</feature>
<dbReference type="InterPro" id="IPR020948">
    <property type="entry name" value="P_starv_induced_PsiE-like"/>
</dbReference>
<accession>C7LZ92</accession>
<evidence type="ECO:0000313" key="7">
    <source>
        <dbReference type="EMBL" id="ACU54050.1"/>
    </source>
</evidence>
<dbReference type="AlphaFoldDB" id="C7LZ92"/>
<keyword evidence="2" id="KW-1003">Cell membrane</keyword>
<reference evidence="7 8" key="1">
    <citation type="journal article" date="2009" name="Stand. Genomic Sci.">
        <title>Complete genome sequence of Acidimicrobium ferrooxidans type strain (ICP).</title>
        <authorList>
            <person name="Clum A."/>
            <person name="Nolan M."/>
            <person name="Lang E."/>
            <person name="Glavina Del Rio T."/>
            <person name="Tice H."/>
            <person name="Copeland A."/>
            <person name="Cheng J.F."/>
            <person name="Lucas S."/>
            <person name="Chen F."/>
            <person name="Bruce D."/>
            <person name="Goodwin L."/>
            <person name="Pitluck S."/>
            <person name="Ivanova N."/>
            <person name="Mavrommatis K."/>
            <person name="Mikhailova N."/>
            <person name="Pati A."/>
            <person name="Chen A."/>
            <person name="Palaniappan K."/>
            <person name="Goker M."/>
            <person name="Spring S."/>
            <person name="Land M."/>
            <person name="Hauser L."/>
            <person name="Chang Y.J."/>
            <person name="Jeffries C.C."/>
            <person name="Chain P."/>
            <person name="Bristow J."/>
            <person name="Eisen J.A."/>
            <person name="Markowitz V."/>
            <person name="Hugenholtz P."/>
            <person name="Kyrpides N.C."/>
            <person name="Klenk H.P."/>
            <person name="Lapidus A."/>
        </authorList>
    </citation>
    <scope>NUCLEOTIDE SEQUENCE [LARGE SCALE GENOMIC DNA]</scope>
    <source>
        <strain evidence="8">DSM 10331 / JCM 15462 / NBRC 103882 / ICP</strain>
    </source>
</reference>
<protein>
    <submittedName>
        <fullName evidence="7">Uncharacterized protein</fullName>
    </submittedName>
</protein>
<keyword evidence="8" id="KW-1185">Reference proteome</keyword>
<feature type="transmembrane region" description="Helical" evidence="6">
    <location>
        <begin position="92"/>
        <end position="113"/>
    </location>
</feature>
<name>C7LZ92_ACIFD</name>
<evidence type="ECO:0000313" key="8">
    <source>
        <dbReference type="Proteomes" id="UP000000771"/>
    </source>
</evidence>
<keyword evidence="3 6" id="KW-0812">Transmembrane</keyword>
<gene>
    <name evidence="7" type="ordered locus">Afer_1117</name>
</gene>
<sequence>MALEQHSPRLTRPLVLAESVAYLLIGLVLVVMSAETLWQLARAVFVDVSLNGDVTAQLVGALNDALFVIILLELLSSVISHLRKGGLQLRPFLVIGIVSSVRRILVLGAQLSISRTHGAQTRSSLEELALDAGVVLILTAALWLSRVRPQRRRARRVRASWQRPPRRDA</sequence>
<dbReference type="RefSeq" id="WP_015798536.1">
    <property type="nucleotide sequence ID" value="NC_013124.1"/>
</dbReference>
<dbReference type="Pfam" id="PF06146">
    <property type="entry name" value="PsiE"/>
    <property type="match status" value="1"/>
</dbReference>
<dbReference type="GO" id="GO:0005886">
    <property type="term" value="C:plasma membrane"/>
    <property type="evidence" value="ECO:0007669"/>
    <property type="project" value="UniProtKB-SubCell"/>
</dbReference>
<evidence type="ECO:0000256" key="6">
    <source>
        <dbReference type="SAM" id="Phobius"/>
    </source>
</evidence>
<dbReference type="KEGG" id="afo:Afer_1117"/>
<dbReference type="Proteomes" id="UP000000771">
    <property type="component" value="Chromosome"/>
</dbReference>
<evidence type="ECO:0000256" key="5">
    <source>
        <dbReference type="ARBA" id="ARBA00023136"/>
    </source>
</evidence>
<comment type="subcellular location">
    <subcellularLocation>
        <location evidence="1">Cell membrane</location>
        <topology evidence="1">Multi-pass membrane protein</topology>
    </subcellularLocation>
</comment>